<feature type="compositionally biased region" description="Basic and acidic residues" evidence="1">
    <location>
        <begin position="13"/>
        <end position="22"/>
    </location>
</feature>
<protein>
    <submittedName>
        <fullName evidence="2">Uncharacterized protein</fullName>
    </submittedName>
</protein>
<accession>A0ABR0PFJ5</accession>
<organism evidence="2 3">
    <name type="scientific">Gossypium arboreum</name>
    <name type="common">Tree cotton</name>
    <name type="synonym">Gossypium nanking</name>
    <dbReference type="NCBI Taxonomy" id="29729"/>
    <lineage>
        <taxon>Eukaryota</taxon>
        <taxon>Viridiplantae</taxon>
        <taxon>Streptophyta</taxon>
        <taxon>Embryophyta</taxon>
        <taxon>Tracheophyta</taxon>
        <taxon>Spermatophyta</taxon>
        <taxon>Magnoliopsida</taxon>
        <taxon>eudicotyledons</taxon>
        <taxon>Gunneridae</taxon>
        <taxon>Pentapetalae</taxon>
        <taxon>rosids</taxon>
        <taxon>malvids</taxon>
        <taxon>Malvales</taxon>
        <taxon>Malvaceae</taxon>
        <taxon>Malvoideae</taxon>
        <taxon>Gossypium</taxon>
    </lineage>
</organism>
<name>A0ABR0PFJ5_GOSAR</name>
<sequence length="67" mass="7737">MATSPMERRGHKTVRDGMERLKSKQKRHRGSNDENMEESPTRPVKRKLLETVSPFMEVAGDQPCQEP</sequence>
<evidence type="ECO:0000313" key="2">
    <source>
        <dbReference type="EMBL" id="KAK5819927.1"/>
    </source>
</evidence>
<evidence type="ECO:0000256" key="1">
    <source>
        <dbReference type="SAM" id="MobiDB-lite"/>
    </source>
</evidence>
<feature type="region of interest" description="Disordered" evidence="1">
    <location>
        <begin position="1"/>
        <end position="46"/>
    </location>
</feature>
<reference evidence="2 3" key="1">
    <citation type="submission" date="2023-03" db="EMBL/GenBank/DDBJ databases">
        <title>WGS of Gossypium arboreum.</title>
        <authorList>
            <person name="Yu D."/>
        </authorList>
    </citation>
    <scope>NUCLEOTIDE SEQUENCE [LARGE SCALE GENOMIC DNA]</scope>
    <source>
        <tissue evidence="2">Leaf</tissue>
    </source>
</reference>
<comment type="caution">
    <text evidence="2">The sequence shown here is derived from an EMBL/GenBank/DDBJ whole genome shotgun (WGS) entry which is preliminary data.</text>
</comment>
<gene>
    <name evidence="2" type="ORF">PVK06_024961</name>
</gene>
<dbReference type="EMBL" id="JARKNE010000007">
    <property type="protein sequence ID" value="KAK5819927.1"/>
    <property type="molecule type" value="Genomic_DNA"/>
</dbReference>
<evidence type="ECO:0000313" key="3">
    <source>
        <dbReference type="Proteomes" id="UP001358586"/>
    </source>
</evidence>
<keyword evidence="3" id="KW-1185">Reference proteome</keyword>
<dbReference type="Proteomes" id="UP001358586">
    <property type="component" value="Chromosome 7"/>
</dbReference>
<proteinExistence type="predicted"/>